<protein>
    <submittedName>
        <fullName evidence="2">Putative thiol-disulfide isomerase</fullName>
    </submittedName>
</protein>
<dbReference type="Gene3D" id="3.40.30.10">
    <property type="entry name" value="Glutaredoxin"/>
    <property type="match status" value="1"/>
</dbReference>
<organism evidence="2 3">
    <name type="scientific">Legionella oakridgensis</name>
    <dbReference type="NCBI Taxonomy" id="29423"/>
    <lineage>
        <taxon>Bacteria</taxon>
        <taxon>Pseudomonadati</taxon>
        <taxon>Pseudomonadota</taxon>
        <taxon>Gammaproteobacteria</taxon>
        <taxon>Legionellales</taxon>
        <taxon>Legionellaceae</taxon>
        <taxon>Legionella</taxon>
    </lineage>
</organism>
<dbReference type="InterPro" id="IPR047262">
    <property type="entry name" value="PRX-like1"/>
</dbReference>
<dbReference type="GO" id="GO:0016209">
    <property type="term" value="F:antioxidant activity"/>
    <property type="evidence" value="ECO:0007669"/>
    <property type="project" value="InterPro"/>
</dbReference>
<dbReference type="PROSITE" id="PS51352">
    <property type="entry name" value="THIOREDOXIN_2"/>
    <property type="match status" value="1"/>
</dbReference>
<sequence>MAKTPSTMLPLGTHAPEFSLPDVVGGKNINLRSNQNVIATVIMFICNHCPYVKHVNHELTRLATDYMAKNIRFLAINSNDVESYPDDSPENMIKTAQKYHYPFPYLYDETQEVAKAYHAACTPDFFVYDKNLILAYRGQLDDSRPGNSIEPDGHSIRTVLDCLINGSPVPENQKPSIGCNIKWKK</sequence>
<dbReference type="GO" id="GO:0016491">
    <property type="term" value="F:oxidoreductase activity"/>
    <property type="evidence" value="ECO:0007669"/>
    <property type="project" value="InterPro"/>
</dbReference>
<comment type="caution">
    <text evidence="2">The sequence shown here is derived from an EMBL/GenBank/DDBJ whole genome shotgun (WGS) entry which is preliminary data.</text>
</comment>
<dbReference type="PANTHER" id="PTHR43640:SF1">
    <property type="entry name" value="THIOREDOXIN-DEPENDENT PEROXIREDOXIN"/>
    <property type="match status" value="1"/>
</dbReference>
<dbReference type="Pfam" id="PF00578">
    <property type="entry name" value="AhpC-TSA"/>
    <property type="match status" value="1"/>
</dbReference>
<dbReference type="AlphaFoldDB" id="A0A0W0XIZ7"/>
<reference evidence="2 3" key="1">
    <citation type="submission" date="2015-11" db="EMBL/GenBank/DDBJ databases">
        <title>Genomic analysis of 38 Legionella species identifies large and diverse effector repertoires.</title>
        <authorList>
            <person name="Burstein D."/>
            <person name="Amaro F."/>
            <person name="Zusman T."/>
            <person name="Lifshitz Z."/>
            <person name="Cohen O."/>
            <person name="Gilbert J.A."/>
            <person name="Pupko T."/>
            <person name="Shuman H.A."/>
            <person name="Segal G."/>
        </authorList>
    </citation>
    <scope>NUCLEOTIDE SEQUENCE [LARGE SCALE GENOMIC DNA]</scope>
    <source>
        <strain evidence="2 3">Oak Ridge-10</strain>
    </source>
</reference>
<dbReference type="SUPFAM" id="SSF52833">
    <property type="entry name" value="Thioredoxin-like"/>
    <property type="match status" value="1"/>
</dbReference>
<keyword evidence="2" id="KW-0413">Isomerase</keyword>
<dbReference type="PATRIC" id="fig|29423.5.peg.175"/>
<dbReference type="EMBL" id="LNYP01000003">
    <property type="protein sequence ID" value="KTD44469.1"/>
    <property type="molecule type" value="Genomic_DNA"/>
</dbReference>
<proteinExistence type="predicted"/>
<dbReference type="InterPro" id="IPR000866">
    <property type="entry name" value="AhpC/TSA"/>
</dbReference>
<dbReference type="RefSeq" id="WP_025385676.1">
    <property type="nucleotide sequence ID" value="NZ_LCUA01000023.1"/>
</dbReference>
<dbReference type="PANTHER" id="PTHR43640">
    <property type="entry name" value="OS07G0260300 PROTEIN"/>
    <property type="match status" value="1"/>
</dbReference>
<dbReference type="InterPro" id="IPR013766">
    <property type="entry name" value="Thioredoxin_domain"/>
</dbReference>
<gene>
    <name evidence="2" type="ORF">Loak_0169</name>
</gene>
<dbReference type="GO" id="GO:0016853">
    <property type="term" value="F:isomerase activity"/>
    <property type="evidence" value="ECO:0007669"/>
    <property type="project" value="UniProtKB-KW"/>
</dbReference>
<evidence type="ECO:0000259" key="1">
    <source>
        <dbReference type="PROSITE" id="PS51352"/>
    </source>
</evidence>
<accession>A0A0W0XIZ7</accession>
<evidence type="ECO:0000313" key="2">
    <source>
        <dbReference type="EMBL" id="KTD44469.1"/>
    </source>
</evidence>
<dbReference type="Proteomes" id="UP000054858">
    <property type="component" value="Unassembled WGS sequence"/>
</dbReference>
<name>A0A0W0XIZ7_9GAMM</name>
<evidence type="ECO:0000313" key="3">
    <source>
        <dbReference type="Proteomes" id="UP000054858"/>
    </source>
</evidence>
<dbReference type="InterPro" id="IPR036249">
    <property type="entry name" value="Thioredoxin-like_sf"/>
</dbReference>
<feature type="domain" description="Thioredoxin" evidence="1">
    <location>
        <begin position="9"/>
        <end position="165"/>
    </location>
</feature>
<dbReference type="CDD" id="cd02969">
    <property type="entry name" value="PRX_like1"/>
    <property type="match status" value="1"/>
</dbReference>